<dbReference type="EC" id="3.1.3.18" evidence="1"/>
<dbReference type="RefSeq" id="WP_108893248.1">
    <property type="nucleotide sequence ID" value="NZ_ONZF01000002.1"/>
</dbReference>
<keyword evidence="2" id="KW-1185">Reference proteome</keyword>
<dbReference type="OrthoDB" id="9807742at2"/>
<evidence type="ECO:0000313" key="2">
    <source>
        <dbReference type="Proteomes" id="UP000244912"/>
    </source>
</evidence>
<dbReference type="PANTHER" id="PTHR43611:SF3">
    <property type="entry name" value="FLAVIN MONONUCLEOTIDE HYDROLASE 1, CHLOROPLATIC"/>
    <property type="match status" value="1"/>
</dbReference>
<dbReference type="Pfam" id="PF00702">
    <property type="entry name" value="Hydrolase"/>
    <property type="match status" value="1"/>
</dbReference>
<organism evidence="1 2">
    <name type="scientific">Palleronia abyssalis</name>
    <dbReference type="NCBI Taxonomy" id="1501240"/>
    <lineage>
        <taxon>Bacteria</taxon>
        <taxon>Pseudomonadati</taxon>
        <taxon>Pseudomonadota</taxon>
        <taxon>Alphaproteobacteria</taxon>
        <taxon>Rhodobacterales</taxon>
        <taxon>Roseobacteraceae</taxon>
        <taxon>Palleronia</taxon>
    </lineage>
</organism>
<accession>A0A2R8BTE6</accession>
<sequence>MAEPRFDLAVWDFDGVLNVNPGGEVFPWVADLDHEIGVPAESFRRFLNVPGQARDVLKGDADLLNRLRGWIAAEGHAIEAEAFLDHWLDRDDRPDATALELLATHPGRKVIGTNNPPARARYIAERTKAGQLVEAVFASGEIGVAKPDPGFFRHIELYSGLPPSRLLLIDDSDDNCRTAANRGWRTFCFTTDSRDRLPEVLGL</sequence>
<dbReference type="GO" id="GO:0008967">
    <property type="term" value="F:phosphoglycolate phosphatase activity"/>
    <property type="evidence" value="ECO:0007669"/>
    <property type="project" value="UniProtKB-EC"/>
</dbReference>
<dbReference type="InterPro" id="IPR023214">
    <property type="entry name" value="HAD_sf"/>
</dbReference>
<dbReference type="InterPro" id="IPR006439">
    <property type="entry name" value="HAD-SF_hydro_IA"/>
</dbReference>
<proteinExistence type="predicted"/>
<protein>
    <submittedName>
        <fullName evidence="1">Phosphoglycolate phosphatase</fullName>
        <ecNumber evidence="1">3.1.3.18</ecNumber>
    </submittedName>
</protein>
<dbReference type="Gene3D" id="3.40.50.1000">
    <property type="entry name" value="HAD superfamily/HAD-like"/>
    <property type="match status" value="1"/>
</dbReference>
<keyword evidence="1" id="KW-0378">Hydrolase</keyword>
<dbReference type="NCBIfam" id="TIGR01509">
    <property type="entry name" value="HAD-SF-IA-v3"/>
    <property type="match status" value="1"/>
</dbReference>
<dbReference type="SUPFAM" id="SSF56784">
    <property type="entry name" value="HAD-like"/>
    <property type="match status" value="1"/>
</dbReference>
<dbReference type="Proteomes" id="UP000244912">
    <property type="component" value="Unassembled WGS sequence"/>
</dbReference>
<dbReference type="AlphaFoldDB" id="A0A2R8BTE6"/>
<dbReference type="PANTHER" id="PTHR43611">
    <property type="entry name" value="ALPHA-D-GLUCOSE 1-PHOSPHATE PHOSPHATASE"/>
    <property type="match status" value="1"/>
</dbReference>
<gene>
    <name evidence="1" type="primary">gph_2</name>
    <name evidence="1" type="ORF">PAA8504_01221</name>
</gene>
<dbReference type="EMBL" id="ONZF01000002">
    <property type="protein sequence ID" value="SPJ23410.1"/>
    <property type="molecule type" value="Genomic_DNA"/>
</dbReference>
<evidence type="ECO:0000313" key="1">
    <source>
        <dbReference type="EMBL" id="SPJ23410.1"/>
    </source>
</evidence>
<reference evidence="1 2" key="1">
    <citation type="submission" date="2018-03" db="EMBL/GenBank/DDBJ databases">
        <authorList>
            <person name="Keele B.F."/>
        </authorList>
    </citation>
    <scope>NUCLEOTIDE SEQUENCE [LARGE SCALE GENOMIC DNA]</scope>
    <source>
        <strain evidence="1 2">CECT 8504</strain>
    </source>
</reference>
<dbReference type="InterPro" id="IPR036412">
    <property type="entry name" value="HAD-like_sf"/>
</dbReference>
<name>A0A2R8BTE6_9RHOB</name>